<protein>
    <submittedName>
        <fullName evidence="1">Uncharacterized protein</fullName>
    </submittedName>
</protein>
<dbReference type="AlphaFoldDB" id="A0ABD7JPB4"/>
<dbReference type="Proteomes" id="UP000280549">
    <property type="component" value="Unassembled WGS sequence"/>
</dbReference>
<accession>A0ABD7JPB4</accession>
<evidence type="ECO:0000313" key="2">
    <source>
        <dbReference type="Proteomes" id="UP000280549"/>
    </source>
</evidence>
<comment type="caution">
    <text evidence="1">The sequence shown here is derived from an EMBL/GenBank/DDBJ whole genome shotgun (WGS) entry which is preliminary data.</text>
</comment>
<gene>
    <name evidence="1" type="ORF">D8881_11530</name>
</gene>
<dbReference type="EMBL" id="RJMR01000014">
    <property type="protein sequence ID" value="RSI22056.1"/>
    <property type="molecule type" value="Genomic_DNA"/>
</dbReference>
<sequence>MGQGFSCFPVFKFLLILVDMIDFKLSEEPLPTVNLRIDGSQRPHGLGPVQVGNSSQEMGQVLEEIGHSPTLVVDEEKSHIVRVEVDGQTQDIGLDGLRLPRSGCPGNQPVRSMSFFMQVEVDQVFLAPQADRHCQALIRRILLPLLQDLQIREGLCPIHLHKGHSIRDRALEILQVIERRQGHSFYLLGNSRAGKRAPKI</sequence>
<reference evidence="1 2" key="1">
    <citation type="submission" date="2018-11" db="EMBL/GenBank/DDBJ databases">
        <title>Species Designations Belie Phenotypic and Genotypic Heterogeneity in Oral Streptococci.</title>
        <authorList>
            <person name="Velsko I."/>
        </authorList>
    </citation>
    <scope>NUCLEOTIDE SEQUENCE [LARGE SCALE GENOMIC DNA]</scope>
    <source>
        <strain evidence="1 2">BCC20</strain>
    </source>
</reference>
<name>A0ABD7JPB4_STRSA</name>
<evidence type="ECO:0000313" key="1">
    <source>
        <dbReference type="EMBL" id="RSI22056.1"/>
    </source>
</evidence>
<organism evidence="1 2">
    <name type="scientific">Streptococcus sanguinis</name>
    <dbReference type="NCBI Taxonomy" id="1305"/>
    <lineage>
        <taxon>Bacteria</taxon>
        <taxon>Bacillati</taxon>
        <taxon>Bacillota</taxon>
        <taxon>Bacilli</taxon>
        <taxon>Lactobacillales</taxon>
        <taxon>Streptococcaceae</taxon>
        <taxon>Streptococcus</taxon>
    </lineage>
</organism>
<proteinExistence type="predicted"/>